<feature type="domain" description="HTH cro/C1-type" evidence="1">
    <location>
        <begin position="17"/>
        <end position="72"/>
    </location>
</feature>
<evidence type="ECO:0000259" key="1">
    <source>
        <dbReference type="SMART" id="SM00530"/>
    </source>
</evidence>
<dbReference type="Pfam" id="PF19054">
    <property type="entry name" value="DUF5753"/>
    <property type="match status" value="1"/>
</dbReference>
<dbReference type="Gene3D" id="1.10.260.40">
    <property type="entry name" value="lambda repressor-like DNA-binding domains"/>
    <property type="match status" value="1"/>
</dbReference>
<dbReference type="EMBL" id="BMRG01000003">
    <property type="protein sequence ID" value="GGP45765.1"/>
    <property type="molecule type" value="Genomic_DNA"/>
</dbReference>
<dbReference type="GO" id="GO:0003677">
    <property type="term" value="F:DNA binding"/>
    <property type="evidence" value="ECO:0007669"/>
    <property type="project" value="InterPro"/>
</dbReference>
<proteinExistence type="predicted"/>
<reference evidence="2" key="2">
    <citation type="submission" date="2020-09" db="EMBL/GenBank/DDBJ databases">
        <authorList>
            <person name="Sun Q."/>
            <person name="Ohkuma M."/>
        </authorList>
    </citation>
    <scope>NUCLEOTIDE SEQUENCE</scope>
    <source>
        <strain evidence="2">JCM 3313</strain>
    </source>
</reference>
<gene>
    <name evidence="2" type="ORF">GCM10010185_16710</name>
</gene>
<evidence type="ECO:0000313" key="2">
    <source>
        <dbReference type="EMBL" id="GGP45765.1"/>
    </source>
</evidence>
<dbReference type="Proteomes" id="UP000639606">
    <property type="component" value="Unassembled WGS sequence"/>
</dbReference>
<evidence type="ECO:0000313" key="3">
    <source>
        <dbReference type="Proteomes" id="UP000639606"/>
    </source>
</evidence>
<dbReference type="SMART" id="SM00530">
    <property type="entry name" value="HTH_XRE"/>
    <property type="match status" value="1"/>
</dbReference>
<protein>
    <submittedName>
        <fullName evidence="2">Transcriptional regulator</fullName>
    </submittedName>
</protein>
<dbReference type="AlphaFoldDB" id="A0A918EBX5"/>
<dbReference type="InterPro" id="IPR001387">
    <property type="entry name" value="Cro/C1-type_HTH"/>
</dbReference>
<dbReference type="InterPro" id="IPR010982">
    <property type="entry name" value="Lambda_DNA-bd_dom_sf"/>
</dbReference>
<dbReference type="InterPro" id="IPR043917">
    <property type="entry name" value="DUF5753"/>
</dbReference>
<dbReference type="RefSeq" id="WP_189222623.1">
    <property type="nucleotide sequence ID" value="NZ_BMRG01000003.1"/>
</dbReference>
<name>A0A918EBX5_9PSEU</name>
<organism evidence="2 3">
    <name type="scientific">Saccharothrix coeruleofusca</name>
    <dbReference type="NCBI Taxonomy" id="33919"/>
    <lineage>
        <taxon>Bacteria</taxon>
        <taxon>Bacillati</taxon>
        <taxon>Actinomycetota</taxon>
        <taxon>Actinomycetes</taxon>
        <taxon>Pseudonocardiales</taxon>
        <taxon>Pseudonocardiaceae</taxon>
        <taxon>Saccharothrix</taxon>
    </lineage>
</organism>
<sequence>MSGDRSPAEYRAALAEQIRKLMRQKGVTRVDIRRALSCSESKAGKLVRGDTSISPVELTAILDLLGVSGEARADLQHLNEEGRRKRPPTDWGKAIPDRLRKFFNTEETARKIESYRPDLLHGLVQTERYARAVIQTNRTLLSDDVERLVRARLVRQERLHGPNPPEITLVVQESVLRAPVGDEEIRAEQIRHLRELCDRPNITFRVVPDGRGLTGALYFPFTILTPSGDRPTTVYLETLTDGLLVDEAGRVEHYARVFSELIDASATPADTLALLDSLSSQP</sequence>
<accession>A0A918EBX5</accession>
<dbReference type="SUPFAM" id="SSF47413">
    <property type="entry name" value="lambda repressor-like DNA-binding domains"/>
    <property type="match status" value="1"/>
</dbReference>
<reference evidence="2" key="1">
    <citation type="journal article" date="2014" name="Int. J. Syst. Evol. Microbiol.">
        <title>Complete genome sequence of Corynebacterium casei LMG S-19264T (=DSM 44701T), isolated from a smear-ripened cheese.</title>
        <authorList>
            <consortium name="US DOE Joint Genome Institute (JGI-PGF)"/>
            <person name="Walter F."/>
            <person name="Albersmeier A."/>
            <person name="Kalinowski J."/>
            <person name="Ruckert C."/>
        </authorList>
    </citation>
    <scope>NUCLEOTIDE SEQUENCE</scope>
    <source>
        <strain evidence="2">JCM 3313</strain>
    </source>
</reference>
<comment type="caution">
    <text evidence="2">The sequence shown here is derived from an EMBL/GenBank/DDBJ whole genome shotgun (WGS) entry which is preliminary data.</text>
</comment>
<dbReference type="Pfam" id="PF13560">
    <property type="entry name" value="HTH_31"/>
    <property type="match status" value="1"/>
</dbReference>
<keyword evidence="3" id="KW-1185">Reference proteome</keyword>